<dbReference type="RefSeq" id="WP_002650553.1">
    <property type="nucleotide sequence ID" value="NZ_CH672376.1"/>
</dbReference>
<dbReference type="Proteomes" id="UP000004358">
    <property type="component" value="Unassembled WGS sequence"/>
</dbReference>
<evidence type="ECO:0000313" key="1">
    <source>
        <dbReference type="EMBL" id="EAQ77015.1"/>
    </source>
</evidence>
<gene>
    <name evidence="1" type="ORF">DSM3645_13288</name>
</gene>
<organism evidence="1 2">
    <name type="scientific">Blastopirellula marina DSM 3645</name>
    <dbReference type="NCBI Taxonomy" id="314230"/>
    <lineage>
        <taxon>Bacteria</taxon>
        <taxon>Pseudomonadati</taxon>
        <taxon>Planctomycetota</taxon>
        <taxon>Planctomycetia</taxon>
        <taxon>Pirellulales</taxon>
        <taxon>Pirellulaceae</taxon>
        <taxon>Blastopirellula</taxon>
    </lineage>
</organism>
<accession>A4A2J5</accession>
<dbReference type="EMBL" id="AANZ01000046">
    <property type="protein sequence ID" value="EAQ77015.1"/>
    <property type="molecule type" value="Genomic_DNA"/>
</dbReference>
<evidence type="ECO:0008006" key="3">
    <source>
        <dbReference type="Google" id="ProtNLM"/>
    </source>
</evidence>
<dbReference type="OrthoDB" id="284374at2"/>
<evidence type="ECO:0000313" key="2">
    <source>
        <dbReference type="Proteomes" id="UP000004358"/>
    </source>
</evidence>
<proteinExistence type="predicted"/>
<comment type="caution">
    <text evidence="1">The sequence shown here is derived from an EMBL/GenBank/DDBJ whole genome shotgun (WGS) entry which is preliminary data.</text>
</comment>
<reference evidence="1 2" key="1">
    <citation type="submission" date="2006-02" db="EMBL/GenBank/DDBJ databases">
        <authorList>
            <person name="Amann R."/>
            <person name="Ferriera S."/>
            <person name="Johnson J."/>
            <person name="Kravitz S."/>
            <person name="Halpern A."/>
            <person name="Remington K."/>
            <person name="Beeson K."/>
            <person name="Tran B."/>
            <person name="Rogers Y.-H."/>
            <person name="Friedman R."/>
            <person name="Venter J.C."/>
        </authorList>
    </citation>
    <scope>NUCLEOTIDE SEQUENCE [LARGE SCALE GENOMIC DNA]</scope>
    <source>
        <strain evidence="1 2">DSM 3645</strain>
    </source>
</reference>
<dbReference type="eggNOG" id="ENOG50333HT">
    <property type="taxonomic scope" value="Bacteria"/>
</dbReference>
<sequence length="169" mass="18208">MSPACKTVLSLAVCIATVNVTLADGGKVQLRREVGPYQVTIFTSPTPLRAGPVDLSVMVQDSARQIVQDVQIDFRLTSESGQILMQPASQAAATNKLLQAAKFLLPESGVWQVHMTVTGQAAADLDFEISAAEAHSDWTTAGWMLLLPVALVTLFVMREKLVGKQSQEK</sequence>
<name>A4A2J5_9BACT</name>
<protein>
    <recommendedName>
        <fullName evidence="3">YtkA-like domain-containing protein</fullName>
    </recommendedName>
</protein>
<dbReference type="STRING" id="314230.DSM3645_13288"/>
<dbReference type="AlphaFoldDB" id="A4A2J5"/>
<dbReference type="HOGENOM" id="CLU_1575455_0_0_0"/>